<reference evidence="1 2" key="1">
    <citation type="submission" date="2024-09" db="EMBL/GenBank/DDBJ databases">
        <title>Chromosome-scale assembly of Riccia sorocarpa.</title>
        <authorList>
            <person name="Paukszto L."/>
        </authorList>
    </citation>
    <scope>NUCLEOTIDE SEQUENCE [LARGE SCALE GENOMIC DNA]</scope>
    <source>
        <strain evidence="1">LP-2024</strain>
        <tissue evidence="1">Aerial parts of the thallus</tissue>
    </source>
</reference>
<accession>A0ABD3HXA9</accession>
<dbReference type="EMBL" id="JBJQOH010000002">
    <property type="protein sequence ID" value="KAL3696122.1"/>
    <property type="molecule type" value="Genomic_DNA"/>
</dbReference>
<protein>
    <submittedName>
        <fullName evidence="1">Uncharacterized protein</fullName>
    </submittedName>
</protein>
<proteinExistence type="predicted"/>
<dbReference type="PANTHER" id="PTHR33702:SF5">
    <property type="entry name" value="OS01G0308600 PROTEIN"/>
    <property type="match status" value="1"/>
</dbReference>
<name>A0ABD3HXA9_9MARC</name>
<keyword evidence="2" id="KW-1185">Reference proteome</keyword>
<dbReference type="PANTHER" id="PTHR33702">
    <property type="entry name" value="BNAA09G40010D PROTEIN"/>
    <property type="match status" value="1"/>
</dbReference>
<dbReference type="Proteomes" id="UP001633002">
    <property type="component" value="Unassembled WGS sequence"/>
</dbReference>
<dbReference type="AlphaFoldDB" id="A0ABD3HXA9"/>
<organism evidence="1 2">
    <name type="scientific">Riccia sorocarpa</name>
    <dbReference type="NCBI Taxonomy" id="122646"/>
    <lineage>
        <taxon>Eukaryota</taxon>
        <taxon>Viridiplantae</taxon>
        <taxon>Streptophyta</taxon>
        <taxon>Embryophyta</taxon>
        <taxon>Marchantiophyta</taxon>
        <taxon>Marchantiopsida</taxon>
        <taxon>Marchantiidae</taxon>
        <taxon>Marchantiales</taxon>
        <taxon>Ricciaceae</taxon>
        <taxon>Riccia</taxon>
    </lineage>
</organism>
<evidence type="ECO:0000313" key="2">
    <source>
        <dbReference type="Proteomes" id="UP001633002"/>
    </source>
</evidence>
<comment type="caution">
    <text evidence="1">The sequence shown here is derived from an EMBL/GenBank/DDBJ whole genome shotgun (WGS) entry which is preliminary data.</text>
</comment>
<evidence type="ECO:0000313" key="1">
    <source>
        <dbReference type="EMBL" id="KAL3696122.1"/>
    </source>
</evidence>
<gene>
    <name evidence="1" type="ORF">R1sor_010198</name>
</gene>
<sequence length="157" mass="17991">MDNFTGVIPQSWKRAKRGRIRSAYERLNKRPGKSRTERLGKKKRSWRLRLPKIKVRILSPLTLLGRLRDAYVRMMMNLANRYPCSPPSITKGGSKSSRKKHFFTEAELLCLEYLKRDTNFMIQAAKAHAEAQARAAVILGDGNYGGPIVEDKAFRDV</sequence>